<organism evidence="2 3">
    <name type="scientific">Mycoplasmoides genitalium M6320</name>
    <dbReference type="NCBI Taxonomy" id="662945"/>
    <lineage>
        <taxon>Bacteria</taxon>
        <taxon>Bacillati</taxon>
        <taxon>Mycoplasmatota</taxon>
        <taxon>Mycoplasmoidales</taxon>
        <taxon>Mycoplasmoidaceae</taxon>
        <taxon>Mycoplasmoides</taxon>
    </lineage>
</organism>
<dbReference type="Pfam" id="PF13155">
    <property type="entry name" value="Toprim_2"/>
    <property type="match status" value="1"/>
</dbReference>
<dbReference type="SMART" id="SM00493">
    <property type="entry name" value="TOPRIM"/>
    <property type="match status" value="1"/>
</dbReference>
<name>A0ABC7ZI71_MYCGT</name>
<feature type="domain" description="Toprim" evidence="1">
    <location>
        <begin position="111"/>
        <end position="193"/>
    </location>
</feature>
<dbReference type="PROSITE" id="PS50880">
    <property type="entry name" value="TOPRIM"/>
    <property type="match status" value="1"/>
</dbReference>
<dbReference type="KEGG" id="mgx:CM1_00050"/>
<dbReference type="EMBL" id="CP003772">
    <property type="protein sequence ID" value="AFQ03804.1"/>
    <property type="molecule type" value="Genomic_DNA"/>
</dbReference>
<dbReference type="CDD" id="cd03364">
    <property type="entry name" value="TOPRIM_DnaG_primases"/>
    <property type="match status" value="1"/>
</dbReference>
<dbReference type="RefSeq" id="WP_014893891.1">
    <property type="nucleotide sequence ID" value="NC_018497.1"/>
</dbReference>
<dbReference type="PANTHER" id="PTHR30313:SF2">
    <property type="entry name" value="DNA PRIMASE"/>
    <property type="match status" value="1"/>
</dbReference>
<dbReference type="NCBIfam" id="TIGR00646">
    <property type="entry name" value="MG010"/>
    <property type="match status" value="1"/>
</dbReference>
<dbReference type="InterPro" id="IPR006171">
    <property type="entry name" value="TOPRIM_dom"/>
</dbReference>
<evidence type="ECO:0000259" key="1">
    <source>
        <dbReference type="PROSITE" id="PS50880"/>
    </source>
</evidence>
<evidence type="ECO:0000313" key="2">
    <source>
        <dbReference type="EMBL" id="AFQ03804.1"/>
    </source>
</evidence>
<sequence>MDVRTERLNELFFVYHKNLKNQSKSKYSRAVNYLKRRGFNLQDFLKVGGGVGYLQNKEWLNLPLYSFDGNLIGFLNRKVSYKKEFLYTPFNKPPSKSEAFVGLRELVIKDNSIYLVEGDFDWLAFRKAGILNSLPLCGLTISNQQAQWLKQKKIKKIFICFDNDLAGKNGAKNLKEYLTKQGFITKVIEIKAAAKDWNDLFLLNNSNWSAVLTNQLLF</sequence>
<evidence type="ECO:0000313" key="3">
    <source>
        <dbReference type="Proteomes" id="UP000005254"/>
    </source>
</evidence>
<dbReference type="Gene3D" id="3.40.1360.10">
    <property type="match status" value="1"/>
</dbReference>
<dbReference type="Proteomes" id="UP000005254">
    <property type="component" value="Chromosome"/>
</dbReference>
<accession>A0ABC7ZI71</accession>
<dbReference type="SUPFAM" id="SSF56731">
    <property type="entry name" value="DNA primase core"/>
    <property type="match status" value="1"/>
</dbReference>
<proteinExistence type="predicted"/>
<dbReference type="InterPro" id="IPR034151">
    <property type="entry name" value="TOPRIM_DnaG_bac"/>
</dbReference>
<dbReference type="FunFam" id="3.40.1360.10:FF:000028">
    <property type="entry name" value="DNA primase DnaG"/>
    <property type="match status" value="1"/>
</dbReference>
<protein>
    <submittedName>
        <fullName evidence="2">DNA primase-related protein</fullName>
    </submittedName>
</protein>
<dbReference type="InterPro" id="IPR004611">
    <property type="entry name" value="DNA_primase-rel"/>
</dbReference>
<dbReference type="PANTHER" id="PTHR30313">
    <property type="entry name" value="DNA PRIMASE"/>
    <property type="match status" value="1"/>
</dbReference>
<reference evidence="2 3" key="1">
    <citation type="journal article" date="2012" name="J. Bacteriol.">
        <title>Draft Genome Sequences of Four Axenic Mycoplasma genitalium Strains Isolated from Denmark, Japan, and Australia.</title>
        <authorList>
            <person name="McGowin C.L."/>
            <person name="Ma L."/>
            <person name="Jensen J.S."/>
            <person name="Mancuso M.M."/>
            <person name="Hamasuna R."/>
            <person name="Adegboye D."/>
            <person name="Martin D.H."/>
        </authorList>
    </citation>
    <scope>NUCLEOTIDE SEQUENCE [LARGE SCALE GENOMIC DNA]</scope>
    <source>
        <strain evidence="2 3">M6320</strain>
    </source>
</reference>
<gene>
    <name evidence="2" type="ORF">CM1_00050</name>
</gene>
<dbReference type="InterPro" id="IPR050219">
    <property type="entry name" value="DnaG_primase"/>
</dbReference>
<dbReference type="AlphaFoldDB" id="A0ABC7ZI71"/>